<organism evidence="1 2">
    <name type="scientific">Sediminispirochaeta smaragdinae (strain DSM 11293 / JCM 15392 / SEBR 4228)</name>
    <name type="common">Spirochaeta smaragdinae</name>
    <dbReference type="NCBI Taxonomy" id="573413"/>
    <lineage>
        <taxon>Bacteria</taxon>
        <taxon>Pseudomonadati</taxon>
        <taxon>Spirochaetota</taxon>
        <taxon>Spirochaetia</taxon>
        <taxon>Spirochaetales</taxon>
        <taxon>Spirochaetaceae</taxon>
        <taxon>Sediminispirochaeta</taxon>
    </lineage>
</organism>
<dbReference type="STRING" id="573413.Spirs_0325"/>
<reference evidence="1 2" key="1">
    <citation type="journal article" date="2010" name="Stand. Genomic Sci.">
        <title>Complete genome sequence of Spirochaeta smaragdinae type strain (SEBR 4228).</title>
        <authorList>
            <person name="Mavromatis K."/>
            <person name="Yasawong M."/>
            <person name="Chertkov O."/>
            <person name="Lapidus A."/>
            <person name="Lucas S."/>
            <person name="Nolan M."/>
            <person name="Del Rio T.G."/>
            <person name="Tice H."/>
            <person name="Cheng J.F."/>
            <person name="Pitluck S."/>
            <person name="Liolios K."/>
            <person name="Ivanova N."/>
            <person name="Tapia R."/>
            <person name="Han C."/>
            <person name="Bruce D."/>
            <person name="Goodwin L."/>
            <person name="Pati A."/>
            <person name="Chen A."/>
            <person name="Palaniappan K."/>
            <person name="Land M."/>
            <person name="Hauser L."/>
            <person name="Chang Y.J."/>
            <person name="Jeffries C.D."/>
            <person name="Detter J.C."/>
            <person name="Rohde M."/>
            <person name="Brambilla E."/>
            <person name="Spring S."/>
            <person name="Goker M."/>
            <person name="Sikorski J."/>
            <person name="Woyke T."/>
            <person name="Bristow J."/>
            <person name="Eisen J.A."/>
            <person name="Markowitz V."/>
            <person name="Hugenholtz P."/>
            <person name="Klenk H.P."/>
            <person name="Kyrpides N.C."/>
        </authorList>
    </citation>
    <scope>NUCLEOTIDE SEQUENCE [LARGE SCALE GENOMIC DNA]</scope>
    <source>
        <strain evidence="2">DSM 11293 / JCM 15392 / SEBR 4228</strain>
    </source>
</reference>
<dbReference type="KEGG" id="ssm:Spirs_0325"/>
<dbReference type="OrthoDB" id="334160at2"/>
<name>E1RAV1_SEDSS</name>
<accession>E1RAV1</accession>
<evidence type="ECO:0000313" key="2">
    <source>
        <dbReference type="Proteomes" id="UP000002318"/>
    </source>
</evidence>
<keyword evidence="2" id="KW-1185">Reference proteome</keyword>
<protein>
    <submittedName>
        <fullName evidence="1">Uncharacterized protein</fullName>
    </submittedName>
</protein>
<dbReference type="HOGENOM" id="CLU_523638_0_0_12"/>
<dbReference type="AlphaFoldDB" id="E1RAV1"/>
<dbReference type="RefSeq" id="WP_013252945.1">
    <property type="nucleotide sequence ID" value="NC_014364.1"/>
</dbReference>
<dbReference type="Proteomes" id="UP000002318">
    <property type="component" value="Chromosome"/>
</dbReference>
<sequence length="546" mass="63319">MSDNIFSGDIDPEIAELMGMEPQGSSDTTPDFSDLFDEGQISEQTVEVEQVDLNKTTFTPITKFQSDKPLPYFSEASFYKIVLSGEGEDAKRLHSLLSKFLNATDVKDKSLYRQKLIPAYWNVAASIAARIHGHLPEQKKYMFRYGFLIPTIVSKEQREMIARIIPENQTNEPVYYIDEWLKKIAIGAISASATDEVKAKQQNQGQRLTGQIEKARGHKEVQIGLIRSKMIEIESAEKLILAKMNDVMHHPQHERFPQVKLPYEASQRSCLGEIMQTVRRLQAMDKEISLFFRDLETADNQLEELLSKAGKSGNFSAVDSRTLQEEFNTVRQMAKMCVGRQGNHFPILMKQYLKPSIREIGTRENIIAEMTSIEHLDPGVFLRTFKRQTNRIVPYIVLVPCYGDKGICWEPFDRYNRATSRGRIALPMYPKDLRTAVLSAIADLRWQVAKEKAQHYWMEEGLTGHYYQWFIAQKIRGDVKEYFIQDYILWITKESEGTQKLDREVRGIFWRNMPFPQELKEELRKRGYVYNELYKKDINRSISDGY</sequence>
<proteinExistence type="predicted"/>
<dbReference type="eggNOG" id="COG0664">
    <property type="taxonomic scope" value="Bacteria"/>
</dbReference>
<gene>
    <name evidence="1" type="ordered locus">Spirs_0325</name>
</gene>
<dbReference type="EMBL" id="CP002116">
    <property type="protein sequence ID" value="ADK79481.1"/>
    <property type="molecule type" value="Genomic_DNA"/>
</dbReference>
<evidence type="ECO:0000313" key="1">
    <source>
        <dbReference type="EMBL" id="ADK79481.1"/>
    </source>
</evidence>